<evidence type="ECO:0000313" key="7">
    <source>
        <dbReference type="EMBL" id="CTQ63752.1"/>
    </source>
</evidence>
<dbReference type="GO" id="GO:0016020">
    <property type="term" value="C:membrane"/>
    <property type="evidence" value="ECO:0007669"/>
    <property type="project" value="UniProtKB-SubCell"/>
</dbReference>
<feature type="transmembrane region" description="Helical" evidence="6">
    <location>
        <begin position="304"/>
        <end position="322"/>
    </location>
</feature>
<feature type="transmembrane region" description="Helical" evidence="6">
    <location>
        <begin position="397"/>
        <end position="416"/>
    </location>
</feature>
<accession>A0A0M6ZNG0</accession>
<protein>
    <recommendedName>
        <fullName evidence="6">Phosphate transporter</fullName>
    </recommendedName>
</protein>
<feature type="transmembrane region" description="Helical" evidence="6">
    <location>
        <begin position="472"/>
        <end position="497"/>
    </location>
</feature>
<feature type="transmembrane region" description="Helical" evidence="6">
    <location>
        <begin position="144"/>
        <end position="164"/>
    </location>
</feature>
<sequence>MRSGQDLTPKALDKDLDRVGFLGDAAEAMGRRLIAPGLAICFLAVCAILASLQFAASDVSSVLILVTGATVGGYLAITIGANDVANNVGPAVGARVVSITTALIIAAICESAGALLAGGDVVNTISTEIIAPDDIPENFRFMKAMLTAMAAAAIWINIATLVGAPVSTTHTIIGGVVGAGVAASSFAAINWSTLGVIAATWVASPFLGGIVAALLLAFINAKVIYTDDKLSAARFWLPILLGGLAATFTAYMTHKGLHRLIILPFIPATLAPIVVGAVVWAIYRRVVASQALFLDNRTQSLRSLFAIPLICSAALLSFAHGANDVANAIGPLAAIVNSQSDEINDLHYWILGQLNPVVPLWVSAVGAFGISAGLLLFGRRLVTVVGKRITKLNPIRAFCVTLATSGTVLTASGLGLPVSSTHIAVGAIFGVGLFREWYRNRFVPQKVNGKRHQPIRNREERRRRLLVRRTNLVTIIGAWIVTVPACALLSAGLFHVFDYLLGAQ</sequence>
<organism evidence="7 8">
    <name type="scientific">Roseibium alexandrii</name>
    <dbReference type="NCBI Taxonomy" id="388408"/>
    <lineage>
        <taxon>Bacteria</taxon>
        <taxon>Pseudomonadati</taxon>
        <taxon>Pseudomonadota</taxon>
        <taxon>Alphaproteobacteria</taxon>
        <taxon>Hyphomicrobiales</taxon>
        <taxon>Stappiaceae</taxon>
        <taxon>Roseibium</taxon>
    </lineage>
</organism>
<dbReference type="OrthoDB" id="9779554at2"/>
<dbReference type="InterPro" id="IPR001204">
    <property type="entry name" value="Phos_transporter"/>
</dbReference>
<dbReference type="RefSeq" id="WP_055670111.1">
    <property type="nucleotide sequence ID" value="NZ_CXWD01000001.1"/>
</dbReference>
<dbReference type="STRING" id="388408.LAX5112_00053"/>
<feature type="transmembrane region" description="Helical" evidence="6">
    <location>
        <begin position="96"/>
        <end position="117"/>
    </location>
</feature>
<evidence type="ECO:0000256" key="4">
    <source>
        <dbReference type="ARBA" id="ARBA00022989"/>
    </source>
</evidence>
<feature type="transmembrane region" description="Helical" evidence="6">
    <location>
        <begin position="358"/>
        <end position="377"/>
    </location>
</feature>
<feature type="transmembrane region" description="Helical" evidence="6">
    <location>
        <begin position="422"/>
        <end position="438"/>
    </location>
</feature>
<dbReference type="PANTHER" id="PTHR11101">
    <property type="entry name" value="PHOSPHATE TRANSPORTER"/>
    <property type="match status" value="1"/>
</dbReference>
<keyword evidence="3 6" id="KW-0812">Transmembrane</keyword>
<dbReference type="GO" id="GO:0035435">
    <property type="term" value="P:phosphate ion transmembrane transport"/>
    <property type="evidence" value="ECO:0007669"/>
    <property type="project" value="TreeGrafter"/>
</dbReference>
<feature type="transmembrane region" description="Helical" evidence="6">
    <location>
        <begin position="197"/>
        <end position="221"/>
    </location>
</feature>
<proteinExistence type="inferred from homology"/>
<evidence type="ECO:0000313" key="8">
    <source>
        <dbReference type="Proteomes" id="UP000053235"/>
    </source>
</evidence>
<dbReference type="Proteomes" id="UP000053235">
    <property type="component" value="Unassembled WGS sequence"/>
</dbReference>
<feature type="transmembrane region" description="Helical" evidence="6">
    <location>
        <begin position="33"/>
        <end position="56"/>
    </location>
</feature>
<feature type="transmembrane region" description="Helical" evidence="6">
    <location>
        <begin position="233"/>
        <end position="254"/>
    </location>
</feature>
<keyword evidence="8" id="KW-1185">Reference proteome</keyword>
<feature type="transmembrane region" description="Helical" evidence="6">
    <location>
        <begin position="62"/>
        <end position="84"/>
    </location>
</feature>
<feature type="transmembrane region" description="Helical" evidence="6">
    <location>
        <begin position="171"/>
        <end position="191"/>
    </location>
</feature>
<evidence type="ECO:0000256" key="6">
    <source>
        <dbReference type="RuleBase" id="RU363058"/>
    </source>
</evidence>
<keyword evidence="2 6" id="KW-0813">Transport</keyword>
<comment type="subcellular location">
    <subcellularLocation>
        <location evidence="1 6">Membrane</location>
        <topology evidence="1 6">Multi-pass membrane protein</topology>
    </subcellularLocation>
</comment>
<dbReference type="AlphaFoldDB" id="A0A0M6ZNG0"/>
<dbReference type="PANTHER" id="PTHR11101:SF80">
    <property type="entry name" value="PHOSPHATE TRANSPORTER"/>
    <property type="match status" value="1"/>
</dbReference>
<evidence type="ECO:0000256" key="1">
    <source>
        <dbReference type="ARBA" id="ARBA00004141"/>
    </source>
</evidence>
<gene>
    <name evidence="7" type="primary">cysP</name>
    <name evidence="7" type="ORF">LAX5112_00053</name>
</gene>
<comment type="similarity">
    <text evidence="6">Belongs to the inorganic phosphate transporter (PiT) (TC 2.A.20) family.</text>
</comment>
<evidence type="ECO:0000256" key="5">
    <source>
        <dbReference type="ARBA" id="ARBA00023136"/>
    </source>
</evidence>
<keyword evidence="6" id="KW-0592">Phosphate transport</keyword>
<keyword evidence="5 6" id="KW-0472">Membrane</keyword>
<dbReference type="Pfam" id="PF01384">
    <property type="entry name" value="PHO4"/>
    <property type="match status" value="1"/>
</dbReference>
<keyword evidence="4 6" id="KW-1133">Transmembrane helix</keyword>
<dbReference type="EMBL" id="CXWD01000001">
    <property type="protein sequence ID" value="CTQ63752.1"/>
    <property type="molecule type" value="Genomic_DNA"/>
</dbReference>
<feature type="transmembrane region" description="Helical" evidence="6">
    <location>
        <begin position="260"/>
        <end position="283"/>
    </location>
</feature>
<evidence type="ECO:0000256" key="2">
    <source>
        <dbReference type="ARBA" id="ARBA00022448"/>
    </source>
</evidence>
<name>A0A0M6ZNG0_9HYPH</name>
<evidence type="ECO:0000256" key="3">
    <source>
        <dbReference type="ARBA" id="ARBA00022692"/>
    </source>
</evidence>
<dbReference type="GO" id="GO:0005315">
    <property type="term" value="F:phosphate transmembrane transporter activity"/>
    <property type="evidence" value="ECO:0007669"/>
    <property type="project" value="InterPro"/>
</dbReference>
<reference evidence="8" key="1">
    <citation type="submission" date="2015-07" db="EMBL/GenBank/DDBJ databases">
        <authorList>
            <person name="Rodrigo-Torres Lidia"/>
            <person name="Arahal R.David."/>
        </authorList>
    </citation>
    <scope>NUCLEOTIDE SEQUENCE [LARGE SCALE GENOMIC DNA]</scope>
    <source>
        <strain evidence="8">CECT 5112</strain>
    </source>
</reference>